<dbReference type="Proteomes" id="UP000485058">
    <property type="component" value="Unassembled WGS sequence"/>
</dbReference>
<accession>A0A6A0AGN5</accession>
<keyword evidence="2" id="KW-1185">Reference proteome</keyword>
<sequence>MAPTFLKLSVHRSQNGPVAYFLAEVSHRMLRHYEDSSQWLAANKLRETCFSWDQSQFNMVLSGMLLGGHILGLDALTYCSADEERSKRLQPMVAELMEQRVYRKPGAVARLSMEQAARWRRAYGQQEVHCETARLSLPRMYRSCGGPRAWGGARMLASRLLLRSGCLGR</sequence>
<evidence type="ECO:0000313" key="1">
    <source>
        <dbReference type="EMBL" id="GFH31755.1"/>
    </source>
</evidence>
<organism evidence="1 2">
    <name type="scientific">Haematococcus lacustris</name>
    <name type="common">Green alga</name>
    <name type="synonym">Haematococcus pluvialis</name>
    <dbReference type="NCBI Taxonomy" id="44745"/>
    <lineage>
        <taxon>Eukaryota</taxon>
        <taxon>Viridiplantae</taxon>
        <taxon>Chlorophyta</taxon>
        <taxon>core chlorophytes</taxon>
        <taxon>Chlorophyceae</taxon>
        <taxon>CS clade</taxon>
        <taxon>Chlamydomonadales</taxon>
        <taxon>Haematococcaceae</taxon>
        <taxon>Haematococcus</taxon>
    </lineage>
</organism>
<gene>
    <name evidence="1" type="ORF">HaLaN_30860</name>
</gene>
<evidence type="ECO:0000313" key="2">
    <source>
        <dbReference type="Proteomes" id="UP000485058"/>
    </source>
</evidence>
<name>A0A6A0AGN5_HAELA</name>
<proteinExistence type="predicted"/>
<reference evidence="1 2" key="1">
    <citation type="submission" date="2020-02" db="EMBL/GenBank/DDBJ databases">
        <title>Draft genome sequence of Haematococcus lacustris strain NIES-144.</title>
        <authorList>
            <person name="Morimoto D."/>
            <person name="Nakagawa S."/>
            <person name="Yoshida T."/>
            <person name="Sawayama S."/>
        </authorList>
    </citation>
    <scope>NUCLEOTIDE SEQUENCE [LARGE SCALE GENOMIC DNA]</scope>
    <source>
        <strain evidence="1 2">NIES-144</strain>
    </source>
</reference>
<comment type="caution">
    <text evidence="1">The sequence shown here is derived from an EMBL/GenBank/DDBJ whole genome shotgun (WGS) entry which is preliminary data.</text>
</comment>
<protein>
    <submittedName>
        <fullName evidence="1">Uncharacterized protein</fullName>
    </submittedName>
</protein>
<feature type="non-terminal residue" evidence="1">
    <location>
        <position position="169"/>
    </location>
</feature>
<feature type="non-terminal residue" evidence="1">
    <location>
        <position position="1"/>
    </location>
</feature>
<dbReference type="EMBL" id="BLLF01005910">
    <property type="protein sequence ID" value="GFH31755.1"/>
    <property type="molecule type" value="Genomic_DNA"/>
</dbReference>
<dbReference type="AlphaFoldDB" id="A0A6A0AGN5"/>